<evidence type="ECO:0000313" key="3">
    <source>
        <dbReference type="EMBL" id="GFR41731.1"/>
    </source>
</evidence>
<dbReference type="InterPro" id="IPR046350">
    <property type="entry name" value="Cystatin_sf"/>
</dbReference>
<dbReference type="InterPro" id="IPR000010">
    <property type="entry name" value="Cystatin_dom"/>
</dbReference>
<keyword evidence="4" id="KW-1185">Reference proteome</keyword>
<dbReference type="SUPFAM" id="SSF54403">
    <property type="entry name" value="Cystatin/monellin"/>
    <property type="match status" value="1"/>
</dbReference>
<dbReference type="Proteomes" id="UP001054857">
    <property type="component" value="Unassembled WGS sequence"/>
</dbReference>
<dbReference type="Gene3D" id="3.10.450.10">
    <property type="match status" value="1"/>
</dbReference>
<name>A0AAD3DKU9_9CHLO</name>
<evidence type="ECO:0000313" key="4">
    <source>
        <dbReference type="Proteomes" id="UP001054857"/>
    </source>
</evidence>
<reference evidence="3 4" key="1">
    <citation type="journal article" date="2021" name="Sci. Rep.">
        <title>Genome sequencing of the multicellular alga Astrephomene provides insights into convergent evolution of germ-soma differentiation.</title>
        <authorList>
            <person name="Yamashita S."/>
            <person name="Yamamoto K."/>
            <person name="Matsuzaki R."/>
            <person name="Suzuki S."/>
            <person name="Yamaguchi H."/>
            <person name="Hirooka S."/>
            <person name="Minakuchi Y."/>
            <person name="Miyagishima S."/>
            <person name="Kawachi M."/>
            <person name="Toyoda A."/>
            <person name="Nozaki H."/>
        </authorList>
    </citation>
    <scope>NUCLEOTIDE SEQUENCE [LARGE SCALE GENOMIC DNA]</scope>
    <source>
        <strain evidence="3 4">NIES-4017</strain>
    </source>
</reference>
<feature type="chain" id="PRO_5042138318" description="Cystatin domain-containing protein" evidence="2">
    <location>
        <begin position="19"/>
        <end position="141"/>
    </location>
</feature>
<protein>
    <recommendedName>
        <fullName evidence="5">Cystatin domain-containing protein</fullName>
    </recommendedName>
</protein>
<sequence>MRASFFLVAIAVVTSVAATTTPPSSPPATPNAGGPTPVNITDATVQAVAKFVVASANTNQCGGKCSGILKGGNVTLVKINSATQTLAAGKMYKLCMQMVNTQAKKVSVKATVLYRPWLVANGTMDAAMKFVKVSFTFPKAR</sequence>
<organism evidence="3 4">
    <name type="scientific">Astrephomene gubernaculifera</name>
    <dbReference type="NCBI Taxonomy" id="47775"/>
    <lineage>
        <taxon>Eukaryota</taxon>
        <taxon>Viridiplantae</taxon>
        <taxon>Chlorophyta</taxon>
        <taxon>core chlorophytes</taxon>
        <taxon>Chlorophyceae</taxon>
        <taxon>CS clade</taxon>
        <taxon>Chlamydomonadales</taxon>
        <taxon>Astrephomenaceae</taxon>
        <taxon>Astrephomene</taxon>
    </lineage>
</organism>
<evidence type="ECO:0000256" key="2">
    <source>
        <dbReference type="SAM" id="SignalP"/>
    </source>
</evidence>
<dbReference type="GO" id="GO:0004869">
    <property type="term" value="F:cysteine-type endopeptidase inhibitor activity"/>
    <property type="evidence" value="ECO:0007669"/>
    <property type="project" value="UniProtKB-KW"/>
</dbReference>
<evidence type="ECO:0000256" key="1">
    <source>
        <dbReference type="ARBA" id="ARBA00022704"/>
    </source>
</evidence>
<gene>
    <name evidence="3" type="ORF">Agub_g2483</name>
</gene>
<dbReference type="AlphaFoldDB" id="A0AAD3DKU9"/>
<accession>A0AAD3DKU9</accession>
<dbReference type="CDD" id="cd00042">
    <property type="entry name" value="CY"/>
    <property type="match status" value="1"/>
</dbReference>
<dbReference type="EMBL" id="BMAR01000002">
    <property type="protein sequence ID" value="GFR41731.1"/>
    <property type="molecule type" value="Genomic_DNA"/>
</dbReference>
<keyword evidence="1" id="KW-0646">Protease inhibitor</keyword>
<feature type="signal peptide" evidence="2">
    <location>
        <begin position="1"/>
        <end position="18"/>
    </location>
</feature>
<keyword evidence="1" id="KW-0789">Thiol protease inhibitor</keyword>
<evidence type="ECO:0008006" key="5">
    <source>
        <dbReference type="Google" id="ProtNLM"/>
    </source>
</evidence>
<comment type="caution">
    <text evidence="3">The sequence shown here is derived from an EMBL/GenBank/DDBJ whole genome shotgun (WGS) entry which is preliminary data.</text>
</comment>
<proteinExistence type="predicted"/>
<keyword evidence="2" id="KW-0732">Signal</keyword>